<dbReference type="PANTHER" id="PTHR30537">
    <property type="entry name" value="HTH-TYPE TRANSCRIPTIONAL REGULATOR"/>
    <property type="match status" value="1"/>
</dbReference>
<evidence type="ECO:0000313" key="6">
    <source>
        <dbReference type="EMBL" id="MCQ8280128.1"/>
    </source>
</evidence>
<dbReference type="Pfam" id="PF00126">
    <property type="entry name" value="HTH_1"/>
    <property type="match status" value="1"/>
</dbReference>
<keyword evidence="7" id="KW-1185">Reference proteome</keyword>
<dbReference type="InterPro" id="IPR000847">
    <property type="entry name" value="LysR_HTH_N"/>
</dbReference>
<dbReference type="CDD" id="cd08474">
    <property type="entry name" value="PBP2_CrgA_like_5"/>
    <property type="match status" value="1"/>
</dbReference>
<dbReference type="EMBL" id="JAMSKV010000024">
    <property type="protein sequence ID" value="MCQ8280128.1"/>
    <property type="molecule type" value="Genomic_DNA"/>
</dbReference>
<reference evidence="6 7" key="1">
    <citation type="submission" date="2022-06" db="EMBL/GenBank/DDBJ databases">
        <title>Endosaccharibacter gen. nov., sp. nov., endophytic bacteria isolated from sugarcane.</title>
        <authorList>
            <person name="Pitiwittayakul N."/>
            <person name="Yukphan P."/>
            <person name="Charoenyingcharoen P."/>
            <person name="Tanasupawat S."/>
        </authorList>
    </citation>
    <scope>NUCLEOTIDE SEQUENCE [LARGE SCALE GENOMIC DNA]</scope>
    <source>
        <strain evidence="6 7">KSS8</strain>
    </source>
</reference>
<dbReference type="InterPro" id="IPR036390">
    <property type="entry name" value="WH_DNA-bd_sf"/>
</dbReference>
<dbReference type="SUPFAM" id="SSF46785">
    <property type="entry name" value="Winged helix' DNA-binding domain"/>
    <property type="match status" value="1"/>
</dbReference>
<evidence type="ECO:0000256" key="1">
    <source>
        <dbReference type="ARBA" id="ARBA00009437"/>
    </source>
</evidence>
<accession>A0ABT1WEB1</accession>
<dbReference type="InterPro" id="IPR058163">
    <property type="entry name" value="LysR-type_TF_proteobact-type"/>
</dbReference>
<dbReference type="Gene3D" id="3.40.190.290">
    <property type="match status" value="1"/>
</dbReference>
<keyword evidence="2" id="KW-0805">Transcription regulation</keyword>
<name>A0ABT1WEB1_9PROT</name>
<keyword evidence="3" id="KW-0238">DNA-binding</keyword>
<proteinExistence type="inferred from homology"/>
<comment type="caution">
    <text evidence="6">The sequence shown here is derived from an EMBL/GenBank/DDBJ whole genome shotgun (WGS) entry which is preliminary data.</text>
</comment>
<dbReference type="PANTHER" id="PTHR30537:SF1">
    <property type="entry name" value="HTH-TYPE TRANSCRIPTIONAL REGULATOR PGRR"/>
    <property type="match status" value="1"/>
</dbReference>
<dbReference type="InterPro" id="IPR005119">
    <property type="entry name" value="LysR_subst-bd"/>
</dbReference>
<dbReference type="PROSITE" id="PS50931">
    <property type="entry name" value="HTH_LYSR"/>
    <property type="match status" value="1"/>
</dbReference>
<feature type="domain" description="HTH lysR-type" evidence="5">
    <location>
        <begin position="7"/>
        <end position="62"/>
    </location>
</feature>
<dbReference type="RefSeq" id="WP_422865614.1">
    <property type="nucleotide sequence ID" value="NZ_JAMSKV010000024.1"/>
</dbReference>
<organism evidence="6 7">
    <name type="scientific">Endosaccharibacter trunci</name>
    <dbReference type="NCBI Taxonomy" id="2812733"/>
    <lineage>
        <taxon>Bacteria</taxon>
        <taxon>Pseudomonadati</taxon>
        <taxon>Pseudomonadota</taxon>
        <taxon>Alphaproteobacteria</taxon>
        <taxon>Acetobacterales</taxon>
        <taxon>Acetobacteraceae</taxon>
        <taxon>Endosaccharibacter</taxon>
    </lineage>
</organism>
<dbReference type="InterPro" id="IPR036388">
    <property type="entry name" value="WH-like_DNA-bd_sf"/>
</dbReference>
<evidence type="ECO:0000256" key="2">
    <source>
        <dbReference type="ARBA" id="ARBA00023015"/>
    </source>
</evidence>
<comment type="similarity">
    <text evidence="1">Belongs to the LysR transcriptional regulatory family.</text>
</comment>
<evidence type="ECO:0000256" key="4">
    <source>
        <dbReference type="ARBA" id="ARBA00023163"/>
    </source>
</evidence>
<dbReference type="Gene3D" id="1.10.10.10">
    <property type="entry name" value="Winged helix-like DNA-binding domain superfamily/Winged helix DNA-binding domain"/>
    <property type="match status" value="1"/>
</dbReference>
<evidence type="ECO:0000259" key="5">
    <source>
        <dbReference type="PROSITE" id="PS50931"/>
    </source>
</evidence>
<keyword evidence="4" id="KW-0804">Transcription</keyword>
<dbReference type="Pfam" id="PF03466">
    <property type="entry name" value="LysR_substrate"/>
    <property type="match status" value="1"/>
</dbReference>
<gene>
    <name evidence="6" type="ORF">NFI95_16925</name>
</gene>
<evidence type="ECO:0000313" key="7">
    <source>
        <dbReference type="Proteomes" id="UP001524587"/>
    </source>
</evidence>
<evidence type="ECO:0000256" key="3">
    <source>
        <dbReference type="ARBA" id="ARBA00023125"/>
    </source>
</evidence>
<dbReference type="Proteomes" id="UP001524587">
    <property type="component" value="Unassembled WGS sequence"/>
</dbReference>
<sequence>MIMRGGLDDLMALACVARARSFTRAAAELGTSTSNLSHTIKRLEGTLGIRLLQRNSRSVSLSEAGEELLRSIGPELERIENAVGRLQLKRSSISGAVRLTATRQAYEMVIRPVLPAFVAAHPDATLEVLIDYAFRDVITEQLDAGIRLGEKIEQDMIALKVGPDLRMAVVAAPSYLARHGTPRHPRDLVNHRCINYRMVASGAIYAWEFEENGLAFEVRVPGPLTFNEPQLMLDAALNGLGIAYLLESDVAPHVGSGGLVNLLAEWTAPFPGFYLYYPSRLQMRPVFGAFLDVLRGPS</sequence>
<dbReference type="SUPFAM" id="SSF53850">
    <property type="entry name" value="Periplasmic binding protein-like II"/>
    <property type="match status" value="1"/>
</dbReference>
<protein>
    <submittedName>
        <fullName evidence="6">LysR family transcriptional regulator</fullName>
    </submittedName>
</protein>